<dbReference type="EMBL" id="CM017614">
    <property type="protein sequence ID" value="TYI31637.1"/>
    <property type="molecule type" value="Genomic_DNA"/>
</dbReference>
<keyword evidence="3" id="KW-1185">Reference proteome</keyword>
<feature type="signal peptide" evidence="1">
    <location>
        <begin position="1"/>
        <end position="21"/>
    </location>
</feature>
<protein>
    <recommendedName>
        <fullName evidence="4">Secreted protein</fullName>
    </recommendedName>
</protein>
<dbReference type="AlphaFoldDB" id="A0A5D2QSS3"/>
<dbReference type="Proteomes" id="UP000322667">
    <property type="component" value="Chromosome A05"/>
</dbReference>
<reference evidence="2 3" key="1">
    <citation type="submission" date="2019-07" db="EMBL/GenBank/DDBJ databases">
        <title>WGS assembly of Gossypium tomentosum.</title>
        <authorList>
            <person name="Chen Z.J."/>
            <person name="Sreedasyam A."/>
            <person name="Ando A."/>
            <person name="Song Q."/>
            <person name="De L."/>
            <person name="Hulse-Kemp A."/>
            <person name="Ding M."/>
            <person name="Ye W."/>
            <person name="Kirkbride R."/>
            <person name="Jenkins J."/>
            <person name="Plott C."/>
            <person name="Lovell J."/>
            <person name="Lin Y.-M."/>
            <person name="Vaughn R."/>
            <person name="Liu B."/>
            <person name="Li W."/>
            <person name="Simpson S."/>
            <person name="Scheffler B."/>
            <person name="Saski C."/>
            <person name="Grover C."/>
            <person name="Hu G."/>
            <person name="Conover J."/>
            <person name="Carlson J."/>
            <person name="Shu S."/>
            <person name="Boston L."/>
            <person name="Williams M."/>
            <person name="Peterson D."/>
            <person name="Mcgee K."/>
            <person name="Jones D."/>
            <person name="Wendel J."/>
            <person name="Stelly D."/>
            <person name="Grimwood J."/>
            <person name="Schmutz J."/>
        </authorList>
    </citation>
    <scope>NUCLEOTIDE SEQUENCE [LARGE SCALE GENOMIC DNA]</scope>
    <source>
        <strain evidence="2">7179.01</strain>
    </source>
</reference>
<evidence type="ECO:0000256" key="1">
    <source>
        <dbReference type="SAM" id="SignalP"/>
    </source>
</evidence>
<evidence type="ECO:0008006" key="4">
    <source>
        <dbReference type="Google" id="ProtNLM"/>
    </source>
</evidence>
<name>A0A5D2QSS3_GOSTO</name>
<evidence type="ECO:0000313" key="2">
    <source>
        <dbReference type="EMBL" id="TYI31637.1"/>
    </source>
</evidence>
<evidence type="ECO:0000313" key="3">
    <source>
        <dbReference type="Proteomes" id="UP000322667"/>
    </source>
</evidence>
<gene>
    <name evidence="2" type="ORF">ES332_A05G465000v1</name>
</gene>
<accession>A0A5D2QSS3</accession>
<organism evidence="2 3">
    <name type="scientific">Gossypium tomentosum</name>
    <name type="common">Hawaiian cotton</name>
    <name type="synonym">Gossypium sandvicense</name>
    <dbReference type="NCBI Taxonomy" id="34277"/>
    <lineage>
        <taxon>Eukaryota</taxon>
        <taxon>Viridiplantae</taxon>
        <taxon>Streptophyta</taxon>
        <taxon>Embryophyta</taxon>
        <taxon>Tracheophyta</taxon>
        <taxon>Spermatophyta</taxon>
        <taxon>Magnoliopsida</taxon>
        <taxon>eudicotyledons</taxon>
        <taxon>Gunneridae</taxon>
        <taxon>Pentapetalae</taxon>
        <taxon>rosids</taxon>
        <taxon>malvids</taxon>
        <taxon>Malvales</taxon>
        <taxon>Malvaceae</taxon>
        <taxon>Malvoideae</taxon>
        <taxon>Gossypium</taxon>
    </lineage>
</organism>
<proteinExistence type="predicted"/>
<sequence length="58" mass="6232">MLLVRVLLHLLFVVHIESVLSFFRTVSASPSKHTSLKPISSAKIIACKHVCASATVGS</sequence>
<keyword evidence="1" id="KW-0732">Signal</keyword>
<feature type="chain" id="PRO_5022885029" description="Secreted protein" evidence="1">
    <location>
        <begin position="22"/>
        <end position="58"/>
    </location>
</feature>